<evidence type="ECO:0000256" key="1">
    <source>
        <dbReference type="ARBA" id="ARBA00008984"/>
    </source>
</evidence>
<dbReference type="EMBL" id="ACJM01000006">
    <property type="protein sequence ID" value="EEG77657.1"/>
    <property type="molecule type" value="Genomic_DNA"/>
</dbReference>
<dbReference type="InterPro" id="IPR001455">
    <property type="entry name" value="TusA-like"/>
</dbReference>
<dbReference type="Proteomes" id="UP000006443">
    <property type="component" value="Unassembled WGS sequence"/>
</dbReference>
<sequence length="79" mass="8759">MQPDKTLDITGDQCPMTFVKTKLALEGIEAGQFLEVFLNSGEPVKNVPRSLRNEGHKVVALEKQDDGTYRLLVEKEGGQ</sequence>
<evidence type="ECO:0000259" key="2">
    <source>
        <dbReference type="PROSITE" id="PS01148"/>
    </source>
</evidence>
<dbReference type="Pfam" id="PF01206">
    <property type="entry name" value="TusA"/>
    <property type="match status" value="1"/>
</dbReference>
<dbReference type="PANTHER" id="PTHR33279">
    <property type="entry name" value="SULFUR CARRIER PROTEIN YEDF-RELATED"/>
    <property type="match status" value="1"/>
</dbReference>
<feature type="domain" description="UPF0033" evidence="2">
    <location>
        <begin position="7"/>
        <end position="31"/>
    </location>
</feature>
<dbReference type="AlphaFoldDB" id="C0GFW8"/>
<dbReference type="RefSeq" id="WP_008516081.1">
    <property type="nucleotide sequence ID" value="NZ_ACJM01000006.1"/>
</dbReference>
<gene>
    <name evidence="3" type="ORF">DealDRAFT_1377</name>
</gene>
<dbReference type="InterPro" id="IPR036868">
    <property type="entry name" value="TusA-like_sf"/>
</dbReference>
<dbReference type="PROSITE" id="PS01148">
    <property type="entry name" value="UPF0033"/>
    <property type="match status" value="1"/>
</dbReference>
<dbReference type="Gene3D" id="3.30.110.40">
    <property type="entry name" value="TusA-like domain"/>
    <property type="match status" value="1"/>
</dbReference>
<organism evidence="3 4">
    <name type="scientific">Dethiobacter alkaliphilus AHT 1</name>
    <dbReference type="NCBI Taxonomy" id="555088"/>
    <lineage>
        <taxon>Bacteria</taxon>
        <taxon>Bacillati</taxon>
        <taxon>Bacillota</taxon>
        <taxon>Dethiobacteria</taxon>
        <taxon>Dethiobacterales</taxon>
        <taxon>Dethiobacteraceae</taxon>
        <taxon>Dethiobacter</taxon>
    </lineage>
</organism>
<comment type="similarity">
    <text evidence="1">Belongs to the sulfur carrier protein TusA family.</text>
</comment>
<dbReference type="SUPFAM" id="SSF64307">
    <property type="entry name" value="SirA-like"/>
    <property type="match status" value="1"/>
</dbReference>
<dbReference type="PANTHER" id="PTHR33279:SF19">
    <property type="entry name" value="SSL1707 PROTEIN"/>
    <property type="match status" value="1"/>
</dbReference>
<evidence type="ECO:0000313" key="3">
    <source>
        <dbReference type="EMBL" id="EEG77657.1"/>
    </source>
</evidence>
<accession>C0GFW8</accession>
<keyword evidence="4" id="KW-1185">Reference proteome</keyword>
<evidence type="ECO:0000313" key="4">
    <source>
        <dbReference type="Proteomes" id="UP000006443"/>
    </source>
</evidence>
<reference evidence="3 4" key="1">
    <citation type="submission" date="2009-02" db="EMBL/GenBank/DDBJ databases">
        <title>Sequencing of the draft genome and assembly of Dethiobacter alkaliphilus AHT 1.</title>
        <authorList>
            <consortium name="US DOE Joint Genome Institute (JGI-PGF)"/>
            <person name="Lucas S."/>
            <person name="Copeland A."/>
            <person name="Lapidus A."/>
            <person name="Glavina del Rio T."/>
            <person name="Dalin E."/>
            <person name="Tice H."/>
            <person name="Bruce D."/>
            <person name="Goodwin L."/>
            <person name="Pitluck S."/>
            <person name="Larimer F."/>
            <person name="Land M.L."/>
            <person name="Hauser L."/>
            <person name="Muyzer G."/>
        </authorList>
    </citation>
    <scope>NUCLEOTIDE SEQUENCE [LARGE SCALE GENOMIC DNA]</scope>
    <source>
        <strain evidence="3 4">AHT 1</strain>
    </source>
</reference>
<protein>
    <submittedName>
        <fullName evidence="3">SirA family protein</fullName>
    </submittedName>
</protein>
<proteinExistence type="inferred from homology"/>
<comment type="caution">
    <text evidence="3">The sequence shown here is derived from an EMBL/GenBank/DDBJ whole genome shotgun (WGS) entry which is preliminary data.</text>
</comment>
<name>C0GFW8_DETAL</name>
<dbReference type="CDD" id="cd00291">
    <property type="entry name" value="SirA_YedF_YeeD"/>
    <property type="match status" value="1"/>
</dbReference>
<dbReference type="STRING" id="555088.DealDRAFT_1377"/>
<dbReference type="eggNOG" id="COG0425">
    <property type="taxonomic scope" value="Bacteria"/>
</dbReference>